<feature type="compositionally biased region" description="Basic residues" evidence="1">
    <location>
        <begin position="144"/>
        <end position="155"/>
    </location>
</feature>
<feature type="compositionally biased region" description="Basic and acidic residues" evidence="1">
    <location>
        <begin position="156"/>
        <end position="171"/>
    </location>
</feature>
<proteinExistence type="predicted"/>
<feature type="compositionally biased region" description="Pro residues" evidence="1">
    <location>
        <begin position="175"/>
        <end position="187"/>
    </location>
</feature>
<dbReference type="Proteomes" id="UP001642487">
    <property type="component" value="Chromosome 11"/>
</dbReference>
<evidence type="ECO:0000313" key="3">
    <source>
        <dbReference type="Proteomes" id="UP001642487"/>
    </source>
</evidence>
<sequence>MEPSRVLRSDLHRHSSRAFAVQPPSDLMRLSIVYVRSRAAIVQQKEIERPSIVEPSRVLPSDLHCLPRQLTKIPMAAAWAAYLVFTILVASISPSSPSRASAAASYAYRHSSPPLPPLHRQIILFSHDGSPPPWPPSNKSPLKPFRRLNAQRKYKCPKESEKRDKHPERSQEPWPECPIPASPPPPF</sequence>
<organism evidence="2 3">
    <name type="scientific">Citrullus colocynthis</name>
    <name type="common">colocynth</name>
    <dbReference type="NCBI Taxonomy" id="252529"/>
    <lineage>
        <taxon>Eukaryota</taxon>
        <taxon>Viridiplantae</taxon>
        <taxon>Streptophyta</taxon>
        <taxon>Embryophyta</taxon>
        <taxon>Tracheophyta</taxon>
        <taxon>Spermatophyta</taxon>
        <taxon>Magnoliopsida</taxon>
        <taxon>eudicotyledons</taxon>
        <taxon>Gunneridae</taxon>
        <taxon>Pentapetalae</taxon>
        <taxon>rosids</taxon>
        <taxon>fabids</taxon>
        <taxon>Cucurbitales</taxon>
        <taxon>Cucurbitaceae</taxon>
        <taxon>Benincaseae</taxon>
        <taxon>Citrullus</taxon>
    </lineage>
</organism>
<evidence type="ECO:0000313" key="2">
    <source>
        <dbReference type="EMBL" id="CAK9313501.1"/>
    </source>
</evidence>
<gene>
    <name evidence="2" type="ORF">CITCOLO1_LOCUS5219</name>
</gene>
<keyword evidence="3" id="KW-1185">Reference proteome</keyword>
<protein>
    <submittedName>
        <fullName evidence="2">Uncharacterized protein</fullName>
    </submittedName>
</protein>
<feature type="region of interest" description="Disordered" evidence="1">
    <location>
        <begin position="129"/>
        <end position="187"/>
    </location>
</feature>
<reference evidence="2 3" key="1">
    <citation type="submission" date="2024-03" db="EMBL/GenBank/DDBJ databases">
        <authorList>
            <person name="Gkanogiannis A."/>
            <person name="Becerra Lopez-Lavalle L."/>
        </authorList>
    </citation>
    <scope>NUCLEOTIDE SEQUENCE [LARGE SCALE GENOMIC DNA]</scope>
</reference>
<name>A0ABP0XZA5_9ROSI</name>
<evidence type="ECO:0000256" key="1">
    <source>
        <dbReference type="SAM" id="MobiDB-lite"/>
    </source>
</evidence>
<dbReference type="EMBL" id="OZ021745">
    <property type="protein sequence ID" value="CAK9313501.1"/>
    <property type="molecule type" value="Genomic_DNA"/>
</dbReference>
<accession>A0ABP0XZA5</accession>